<evidence type="ECO:0000256" key="2">
    <source>
        <dbReference type="ARBA" id="ARBA00022679"/>
    </source>
</evidence>
<proteinExistence type="predicted"/>
<accession>A0A0R2FPQ9</accession>
<dbReference type="PANTHER" id="PTHR12526:SF629">
    <property type="entry name" value="TEICHURONIC ACID BIOSYNTHESIS GLYCOSYLTRANSFERASE TUAH-RELATED"/>
    <property type="match status" value="1"/>
</dbReference>
<dbReference type="SUPFAM" id="SSF53756">
    <property type="entry name" value="UDP-Glycosyltransferase/glycogen phosphorylase"/>
    <property type="match status" value="1"/>
</dbReference>
<sequence length="510" mass="57540">MNYFMTRDLQAPLSAIEQTMLERVALFAAHQEPAQVITCQYDRQFAWKLAQQQIDPQQVCNLYDVLQEAEGYTGAALQPQELPLAQQLVPIADAGHYDFKQGNQLLARAFLFQNHGAAVNYVDYLNQKGQTVTRDFYDCRGFKSLTQVLDAQGHAQVETYWSVSGRPVYQTFYEWDAAQQQNRNTLIQLLDHNGVISVVRSLEELYGVLLDRLNTAHPGPNLFVADRHEVACWPLVKMKTPAVKILQMHSTHTKDPQQPHEKELAYYVNLSLQPSSHFSGIVTPTKRQQADLQRLTTLPVFCVPVGWFEQMPPRVPVAHRDAHEMIAIARLSPEKNLGDLIQAMPAVLAVLPQTHLTIYGAPMAGYAESKRLKKMVSALHLDAQIRFGGFQDDLRPIYQRARLLAVTSQYEGFNRAILEALSNGVPVVSYNVDYGPTEMVHPGQNGLLVPYGDLQQLSQALLQLLQQNQTTWQQWSDQAQASVAVYSAAHIWQGWQQVLALKGAFRNDRS</sequence>
<dbReference type="AlphaFoldDB" id="A0A0R2FPQ9"/>
<dbReference type="Pfam" id="PF00534">
    <property type="entry name" value="Glycos_transf_1"/>
    <property type="match status" value="1"/>
</dbReference>
<dbReference type="PATRIC" id="fig|81857.3.peg.1844"/>
<keyword evidence="6" id="KW-1185">Reference proteome</keyword>
<comment type="caution">
    <text evidence="5">The sequence shown here is derived from an EMBL/GenBank/DDBJ whole genome shotgun (WGS) entry which is preliminary data.</text>
</comment>
<dbReference type="Gene3D" id="3.40.50.2000">
    <property type="entry name" value="Glycogen Phosphorylase B"/>
    <property type="match status" value="3"/>
</dbReference>
<dbReference type="GO" id="GO:0016757">
    <property type="term" value="F:glycosyltransferase activity"/>
    <property type="evidence" value="ECO:0007669"/>
    <property type="project" value="UniProtKB-KW"/>
</dbReference>
<reference evidence="6 7" key="1">
    <citation type="journal article" date="2015" name="Genome Announc.">
        <title>Expanding the biotechnology potential of lactobacilli through comparative genomics of 213 strains and associated genera.</title>
        <authorList>
            <person name="Sun Z."/>
            <person name="Harris H.M."/>
            <person name="McCann A."/>
            <person name="Guo C."/>
            <person name="Argimon S."/>
            <person name="Zhang W."/>
            <person name="Yang X."/>
            <person name="Jeffery I.B."/>
            <person name="Cooney J.C."/>
            <person name="Kagawa T.F."/>
            <person name="Liu W."/>
            <person name="Song Y."/>
            <person name="Salvetti E."/>
            <person name="Wrobel A."/>
            <person name="Rasinkangas P."/>
            <person name="Parkhill J."/>
            <person name="Rea M.C."/>
            <person name="O'Sullivan O."/>
            <person name="Ritari J."/>
            <person name="Douillard F.P."/>
            <person name="Paul Ross R."/>
            <person name="Yang R."/>
            <person name="Briner A.E."/>
            <person name="Felis G.E."/>
            <person name="de Vos W.M."/>
            <person name="Barrangou R."/>
            <person name="Klaenhammer T.R."/>
            <person name="Caufield P.W."/>
            <person name="Cui Y."/>
            <person name="Zhang H."/>
            <person name="O'Toole P.W."/>
        </authorList>
    </citation>
    <scope>NUCLEOTIDE SEQUENCE [LARGE SCALE GENOMIC DNA]</scope>
    <source>
        <strain evidence="4 7">ATCC BAA-66</strain>
        <strain evidence="5 6">DSM 13344</strain>
    </source>
</reference>
<evidence type="ECO:0000313" key="5">
    <source>
        <dbReference type="EMBL" id="KRN30543.1"/>
    </source>
</evidence>
<organism evidence="5 6">
    <name type="scientific">Lactobacillus selangorensis</name>
    <dbReference type="NCBI Taxonomy" id="81857"/>
    <lineage>
        <taxon>Bacteria</taxon>
        <taxon>Bacillati</taxon>
        <taxon>Bacillota</taxon>
        <taxon>Bacilli</taxon>
        <taxon>Lactobacillales</taxon>
        <taxon>Lactobacillaceae</taxon>
        <taxon>Lactobacillus</taxon>
    </lineage>
</organism>
<feature type="domain" description="Glycosyl transferase family 1" evidence="3">
    <location>
        <begin position="324"/>
        <end position="479"/>
    </location>
</feature>
<dbReference type="Proteomes" id="UP000051645">
    <property type="component" value="Unassembled WGS sequence"/>
</dbReference>
<evidence type="ECO:0000313" key="7">
    <source>
        <dbReference type="Proteomes" id="UP000051751"/>
    </source>
</evidence>
<dbReference type="InterPro" id="IPR001296">
    <property type="entry name" value="Glyco_trans_1"/>
</dbReference>
<evidence type="ECO:0000259" key="3">
    <source>
        <dbReference type="Pfam" id="PF00534"/>
    </source>
</evidence>
<dbReference type="PANTHER" id="PTHR12526">
    <property type="entry name" value="GLYCOSYLTRANSFERASE"/>
    <property type="match status" value="1"/>
</dbReference>
<dbReference type="EMBL" id="JQAZ01000006">
    <property type="protein sequence ID" value="KRN30543.1"/>
    <property type="molecule type" value="Genomic_DNA"/>
</dbReference>
<dbReference type="EMBL" id="JQAT01000005">
    <property type="protein sequence ID" value="KRN27986.1"/>
    <property type="molecule type" value="Genomic_DNA"/>
</dbReference>
<dbReference type="RefSeq" id="WP_057770417.1">
    <property type="nucleotide sequence ID" value="NZ_JQAT01000005.1"/>
</dbReference>
<name>A0A0R2FPQ9_9LACO</name>
<evidence type="ECO:0000313" key="4">
    <source>
        <dbReference type="EMBL" id="KRN27986.1"/>
    </source>
</evidence>
<dbReference type="STRING" id="81857.IV38_GL001827"/>
<evidence type="ECO:0000313" key="6">
    <source>
        <dbReference type="Proteomes" id="UP000051645"/>
    </source>
</evidence>
<protein>
    <submittedName>
        <fullName evidence="5">Poly(Glycerol-phosphate) alpha-glucosyltransferase</fullName>
    </submittedName>
</protein>
<keyword evidence="1" id="KW-0328">Glycosyltransferase</keyword>
<evidence type="ECO:0000256" key="1">
    <source>
        <dbReference type="ARBA" id="ARBA00022676"/>
    </source>
</evidence>
<keyword evidence="2 5" id="KW-0808">Transferase</keyword>
<dbReference type="OrthoDB" id="570545at2"/>
<gene>
    <name evidence="4" type="ORF">IV38_GL001827</name>
    <name evidence="5" type="ORF">IV40_GL001728</name>
</gene>
<dbReference type="Proteomes" id="UP000051751">
    <property type="component" value="Unassembled WGS sequence"/>
</dbReference>